<dbReference type="PROSITE" id="PS50994">
    <property type="entry name" value="INTEGRASE"/>
    <property type="match status" value="1"/>
</dbReference>
<dbReference type="GO" id="GO:0004519">
    <property type="term" value="F:endonuclease activity"/>
    <property type="evidence" value="ECO:0007669"/>
    <property type="project" value="UniProtKB-KW"/>
</dbReference>
<evidence type="ECO:0000313" key="11">
    <source>
        <dbReference type="EMBL" id="EZA50979.1"/>
    </source>
</evidence>
<evidence type="ECO:0000256" key="5">
    <source>
        <dbReference type="ARBA" id="ARBA00022842"/>
    </source>
</evidence>
<dbReference type="Pfam" id="PF25597">
    <property type="entry name" value="SH3_retrovirus"/>
    <property type="match status" value="1"/>
</dbReference>
<evidence type="ECO:0000259" key="10">
    <source>
        <dbReference type="PROSITE" id="PS50994"/>
    </source>
</evidence>
<evidence type="ECO:0000256" key="3">
    <source>
        <dbReference type="ARBA" id="ARBA00022759"/>
    </source>
</evidence>
<gene>
    <name evidence="11" type="ORF">X777_10410</name>
</gene>
<dbReference type="GO" id="GO:0015074">
    <property type="term" value="P:DNA integration"/>
    <property type="evidence" value="ECO:0007669"/>
    <property type="project" value="UniProtKB-KW"/>
</dbReference>
<keyword evidence="8" id="KW-0548">Nucleotidyltransferase</keyword>
<feature type="domain" description="Integrase catalytic" evidence="10">
    <location>
        <begin position="1"/>
        <end position="82"/>
    </location>
</feature>
<keyword evidence="8" id="KW-0239">DNA-directed DNA polymerase</keyword>
<dbReference type="InterPro" id="IPR036397">
    <property type="entry name" value="RNaseH_sf"/>
</dbReference>
<dbReference type="STRING" id="2015173.A0A026W7H0"/>
<dbReference type="OrthoDB" id="7555369at2759"/>
<keyword evidence="3" id="KW-0255">Endonuclease</keyword>
<dbReference type="PANTHER" id="PTHR42648:SF11">
    <property type="entry name" value="TRANSPOSON TY4-P GAG-POL POLYPROTEIN"/>
    <property type="match status" value="1"/>
</dbReference>
<dbReference type="SUPFAM" id="SSF53098">
    <property type="entry name" value="Ribonuclease H-like"/>
    <property type="match status" value="1"/>
</dbReference>
<dbReference type="GO" id="GO:0046872">
    <property type="term" value="F:metal ion binding"/>
    <property type="evidence" value="ECO:0007669"/>
    <property type="project" value="UniProtKB-KW"/>
</dbReference>
<dbReference type="PANTHER" id="PTHR42648">
    <property type="entry name" value="TRANSPOSASE, PUTATIVE-RELATED"/>
    <property type="match status" value="1"/>
</dbReference>
<dbReference type="InterPro" id="IPR001584">
    <property type="entry name" value="Integrase_cat-core"/>
</dbReference>
<keyword evidence="5" id="KW-0460">Magnesium</keyword>
<dbReference type="Gene3D" id="3.30.420.10">
    <property type="entry name" value="Ribonuclease H-like superfamily/Ribonuclease H"/>
    <property type="match status" value="1"/>
</dbReference>
<dbReference type="OMA" id="CAIGTHS"/>
<keyword evidence="8" id="KW-0808">Transferase</keyword>
<keyword evidence="1" id="KW-0540">Nuclease</keyword>
<reference evidence="11 12" key="1">
    <citation type="journal article" date="2014" name="Curr. Biol.">
        <title>The genome of the clonal raider ant Cerapachys biroi.</title>
        <authorList>
            <person name="Oxley P.R."/>
            <person name="Ji L."/>
            <person name="Fetter-Pruneda I."/>
            <person name="McKenzie S.K."/>
            <person name="Li C."/>
            <person name="Hu H."/>
            <person name="Zhang G."/>
            <person name="Kronauer D.J."/>
        </authorList>
    </citation>
    <scope>NUCLEOTIDE SEQUENCE [LARGE SCALE GENOMIC DNA]</scope>
</reference>
<dbReference type="Proteomes" id="UP000053097">
    <property type="component" value="Unassembled WGS sequence"/>
</dbReference>
<dbReference type="GO" id="GO:0006310">
    <property type="term" value="P:DNA recombination"/>
    <property type="evidence" value="ECO:0007669"/>
    <property type="project" value="UniProtKB-KW"/>
</dbReference>
<dbReference type="GO" id="GO:0016787">
    <property type="term" value="F:hydrolase activity"/>
    <property type="evidence" value="ECO:0007669"/>
    <property type="project" value="UniProtKB-KW"/>
</dbReference>
<accession>A0A026W7H0</accession>
<name>A0A026W7H0_OOCBI</name>
<evidence type="ECO:0000256" key="2">
    <source>
        <dbReference type="ARBA" id="ARBA00022723"/>
    </source>
</evidence>
<dbReference type="InterPro" id="IPR012337">
    <property type="entry name" value="RNaseH-like_sf"/>
</dbReference>
<dbReference type="GO" id="GO:0003964">
    <property type="term" value="F:RNA-directed DNA polymerase activity"/>
    <property type="evidence" value="ECO:0007669"/>
    <property type="project" value="UniProtKB-KW"/>
</dbReference>
<protein>
    <submittedName>
        <fullName evidence="11">Copia protein</fullName>
    </submittedName>
</protein>
<keyword evidence="12" id="KW-1185">Reference proteome</keyword>
<keyword evidence="9" id="KW-0233">DNA recombination</keyword>
<evidence type="ECO:0000313" key="12">
    <source>
        <dbReference type="Proteomes" id="UP000053097"/>
    </source>
</evidence>
<sequence>MCAIGTHSIKRRLTIPHTPEQNGVAERKNRTLVETARCLLAQSGLPAHFWAEAINTANYIRNRCISKSLGDNTPYELWQGEKPDIGHLRTFGSKVFVLNKNPNKGKFEPRSIEGIFIGYADASKGYRVWIPKDSKIVIARDVKFLETFDANNNYEDFASDDFVQNRTAEIANDNGSPNYNSNDNFAEDAIDVA</sequence>
<evidence type="ECO:0000256" key="8">
    <source>
        <dbReference type="ARBA" id="ARBA00022932"/>
    </source>
</evidence>
<keyword evidence="6" id="KW-0229">DNA integration</keyword>
<dbReference type="EMBL" id="KK107425">
    <property type="protein sequence ID" value="EZA50979.1"/>
    <property type="molecule type" value="Genomic_DNA"/>
</dbReference>
<keyword evidence="2" id="KW-0479">Metal-binding</keyword>
<evidence type="ECO:0000256" key="4">
    <source>
        <dbReference type="ARBA" id="ARBA00022801"/>
    </source>
</evidence>
<evidence type="ECO:0000256" key="1">
    <source>
        <dbReference type="ARBA" id="ARBA00022722"/>
    </source>
</evidence>
<evidence type="ECO:0000256" key="6">
    <source>
        <dbReference type="ARBA" id="ARBA00022908"/>
    </source>
</evidence>
<dbReference type="InterPro" id="IPR039537">
    <property type="entry name" value="Retrotran_Ty1/copia-like"/>
</dbReference>
<proteinExistence type="predicted"/>
<evidence type="ECO:0000256" key="7">
    <source>
        <dbReference type="ARBA" id="ARBA00022918"/>
    </source>
</evidence>
<keyword evidence="4" id="KW-0378">Hydrolase</keyword>
<dbReference type="InterPro" id="IPR057670">
    <property type="entry name" value="SH3_retrovirus"/>
</dbReference>
<dbReference type="GO" id="GO:0003676">
    <property type="term" value="F:nucleic acid binding"/>
    <property type="evidence" value="ECO:0007669"/>
    <property type="project" value="InterPro"/>
</dbReference>
<dbReference type="GO" id="GO:0003887">
    <property type="term" value="F:DNA-directed DNA polymerase activity"/>
    <property type="evidence" value="ECO:0007669"/>
    <property type="project" value="UniProtKB-KW"/>
</dbReference>
<organism evidence="11 12">
    <name type="scientific">Ooceraea biroi</name>
    <name type="common">Clonal raider ant</name>
    <name type="synonym">Cerapachys biroi</name>
    <dbReference type="NCBI Taxonomy" id="2015173"/>
    <lineage>
        <taxon>Eukaryota</taxon>
        <taxon>Metazoa</taxon>
        <taxon>Ecdysozoa</taxon>
        <taxon>Arthropoda</taxon>
        <taxon>Hexapoda</taxon>
        <taxon>Insecta</taxon>
        <taxon>Pterygota</taxon>
        <taxon>Neoptera</taxon>
        <taxon>Endopterygota</taxon>
        <taxon>Hymenoptera</taxon>
        <taxon>Apocrita</taxon>
        <taxon>Aculeata</taxon>
        <taxon>Formicoidea</taxon>
        <taxon>Formicidae</taxon>
        <taxon>Dorylinae</taxon>
        <taxon>Ooceraea</taxon>
    </lineage>
</organism>
<dbReference type="AlphaFoldDB" id="A0A026W7H0"/>
<evidence type="ECO:0000256" key="9">
    <source>
        <dbReference type="ARBA" id="ARBA00023172"/>
    </source>
</evidence>
<keyword evidence="7" id="KW-0695">RNA-directed DNA polymerase</keyword>